<keyword evidence="1 5" id="KW-0723">Serine/threonine-protein kinase</keyword>
<evidence type="ECO:0000256" key="4">
    <source>
        <dbReference type="ARBA" id="ARBA00022777"/>
    </source>
</evidence>
<accession>A0A1W1VI61</accession>
<protein>
    <recommendedName>
        <fullName evidence="5">Putative pyruvate, phosphate dikinase regulatory protein</fullName>
        <shortName evidence="5">PPDK regulatory protein</shortName>
        <ecNumber evidence="5">2.7.11.32</ecNumber>
        <ecNumber evidence="5">2.7.4.27</ecNumber>
    </recommendedName>
</protein>
<evidence type="ECO:0000256" key="5">
    <source>
        <dbReference type="HAMAP-Rule" id="MF_00921"/>
    </source>
</evidence>
<proteinExistence type="inferred from homology"/>
<dbReference type="GO" id="GO:0043531">
    <property type="term" value="F:ADP binding"/>
    <property type="evidence" value="ECO:0007669"/>
    <property type="project" value="UniProtKB-UniRule"/>
</dbReference>
<evidence type="ECO:0000313" key="7">
    <source>
        <dbReference type="Proteomes" id="UP000192569"/>
    </source>
</evidence>
<evidence type="ECO:0000256" key="3">
    <source>
        <dbReference type="ARBA" id="ARBA00022741"/>
    </source>
</evidence>
<organism evidence="6 7">
    <name type="scientific">Thermanaeromonas toyohensis ToBE</name>
    <dbReference type="NCBI Taxonomy" id="698762"/>
    <lineage>
        <taxon>Bacteria</taxon>
        <taxon>Bacillati</taxon>
        <taxon>Bacillota</taxon>
        <taxon>Clostridia</taxon>
        <taxon>Neomoorellales</taxon>
        <taxon>Neomoorellaceae</taxon>
        <taxon>Thermanaeromonas</taxon>
    </lineage>
</organism>
<dbReference type="Pfam" id="PF03618">
    <property type="entry name" value="Kinase-PPPase"/>
    <property type="match status" value="1"/>
</dbReference>
<name>A0A1W1VI61_9FIRM</name>
<dbReference type="PANTHER" id="PTHR31756:SF3">
    <property type="entry name" value="PYRUVATE, PHOSPHATE DIKINASE REGULATORY PROTEIN 1, CHLOROPLASTIC"/>
    <property type="match status" value="1"/>
</dbReference>
<dbReference type="EC" id="2.7.4.27" evidence="5"/>
<comment type="function">
    <text evidence="5">Bifunctional serine/threonine kinase and phosphorylase involved in the regulation of the pyruvate, phosphate dikinase (PPDK) by catalyzing its phosphorylation/dephosphorylation.</text>
</comment>
<dbReference type="AlphaFoldDB" id="A0A1W1VI61"/>
<dbReference type="EMBL" id="LT838272">
    <property type="protein sequence ID" value="SMB93016.1"/>
    <property type="molecule type" value="Genomic_DNA"/>
</dbReference>
<evidence type="ECO:0000313" key="6">
    <source>
        <dbReference type="EMBL" id="SMB93016.1"/>
    </source>
</evidence>
<dbReference type="EC" id="2.7.11.32" evidence="5"/>
<keyword evidence="3 5" id="KW-0547">Nucleotide-binding</keyword>
<dbReference type="InterPro" id="IPR026565">
    <property type="entry name" value="PPDK_reg"/>
</dbReference>
<dbReference type="GO" id="GO:0005524">
    <property type="term" value="F:ATP binding"/>
    <property type="evidence" value="ECO:0007669"/>
    <property type="project" value="InterPro"/>
</dbReference>
<dbReference type="GO" id="GO:0016776">
    <property type="term" value="F:phosphotransferase activity, phosphate group as acceptor"/>
    <property type="evidence" value="ECO:0007669"/>
    <property type="project" value="UniProtKB-UniRule"/>
</dbReference>
<comment type="catalytic activity">
    <reaction evidence="5">
        <text>N(tele)-phospho-L-histidyl/L-threonyl-[pyruvate, phosphate dikinase] + ADP = N(tele)-phospho-L-histidyl/O-phospho-L-threonyl-[pyruvate, phosphate dikinase] + AMP + H(+)</text>
        <dbReference type="Rhea" id="RHEA:43692"/>
        <dbReference type="Rhea" id="RHEA-COMP:10650"/>
        <dbReference type="Rhea" id="RHEA-COMP:10651"/>
        <dbReference type="ChEBI" id="CHEBI:15378"/>
        <dbReference type="ChEBI" id="CHEBI:30013"/>
        <dbReference type="ChEBI" id="CHEBI:61977"/>
        <dbReference type="ChEBI" id="CHEBI:83586"/>
        <dbReference type="ChEBI" id="CHEBI:456215"/>
        <dbReference type="ChEBI" id="CHEBI:456216"/>
        <dbReference type="EC" id="2.7.11.32"/>
    </reaction>
</comment>
<feature type="binding site" evidence="5">
    <location>
        <begin position="130"/>
        <end position="137"/>
    </location>
    <ligand>
        <name>ADP</name>
        <dbReference type="ChEBI" id="CHEBI:456216"/>
    </ligand>
</feature>
<dbReference type="Proteomes" id="UP000192569">
    <property type="component" value="Chromosome I"/>
</dbReference>
<dbReference type="NCBIfam" id="NF003742">
    <property type="entry name" value="PRK05339.1"/>
    <property type="match status" value="1"/>
</dbReference>
<evidence type="ECO:0000256" key="1">
    <source>
        <dbReference type="ARBA" id="ARBA00022527"/>
    </source>
</evidence>
<keyword evidence="4 5" id="KW-0418">Kinase</keyword>
<dbReference type="GO" id="GO:0004674">
    <property type="term" value="F:protein serine/threonine kinase activity"/>
    <property type="evidence" value="ECO:0007669"/>
    <property type="project" value="UniProtKB-UniRule"/>
</dbReference>
<comment type="catalytic activity">
    <reaction evidence="5">
        <text>N(tele)-phospho-L-histidyl/O-phospho-L-threonyl-[pyruvate, phosphate dikinase] + phosphate + H(+) = N(tele)-phospho-L-histidyl/L-threonyl-[pyruvate, phosphate dikinase] + diphosphate</text>
        <dbReference type="Rhea" id="RHEA:43696"/>
        <dbReference type="Rhea" id="RHEA-COMP:10650"/>
        <dbReference type="Rhea" id="RHEA-COMP:10651"/>
        <dbReference type="ChEBI" id="CHEBI:15378"/>
        <dbReference type="ChEBI" id="CHEBI:30013"/>
        <dbReference type="ChEBI" id="CHEBI:33019"/>
        <dbReference type="ChEBI" id="CHEBI:43474"/>
        <dbReference type="ChEBI" id="CHEBI:61977"/>
        <dbReference type="ChEBI" id="CHEBI:83586"/>
        <dbReference type="EC" id="2.7.4.27"/>
    </reaction>
</comment>
<reference evidence="6 7" key="1">
    <citation type="submission" date="2017-04" db="EMBL/GenBank/DDBJ databases">
        <authorList>
            <person name="Afonso C.L."/>
            <person name="Miller P.J."/>
            <person name="Scott M.A."/>
            <person name="Spackman E."/>
            <person name="Goraichik I."/>
            <person name="Dimitrov K.M."/>
            <person name="Suarez D.L."/>
            <person name="Swayne D.E."/>
        </authorList>
    </citation>
    <scope>NUCLEOTIDE SEQUENCE [LARGE SCALE GENOMIC DNA]</scope>
    <source>
        <strain evidence="6 7">ToBE</strain>
    </source>
</reference>
<dbReference type="HAMAP" id="MF_00921">
    <property type="entry name" value="PDRP"/>
    <property type="match status" value="1"/>
</dbReference>
<comment type="similarity">
    <text evidence="5">Belongs to the pyruvate, phosphate/water dikinase regulatory protein family. PDRP subfamily.</text>
</comment>
<dbReference type="InterPro" id="IPR005177">
    <property type="entry name" value="Kinase-pyrophosphorylase"/>
</dbReference>
<keyword evidence="7" id="KW-1185">Reference proteome</keyword>
<gene>
    <name evidence="6" type="ORF">SAMN00808754_0769</name>
</gene>
<dbReference type="PANTHER" id="PTHR31756">
    <property type="entry name" value="PYRUVATE, PHOSPHATE DIKINASE REGULATORY PROTEIN 1, CHLOROPLASTIC"/>
    <property type="match status" value="1"/>
</dbReference>
<keyword evidence="2 5" id="KW-0808">Transferase</keyword>
<evidence type="ECO:0000256" key="2">
    <source>
        <dbReference type="ARBA" id="ARBA00022679"/>
    </source>
</evidence>
<sequence>MARAAASQFDGSDFDIRRIPYVTELEHLEEIVNAAAQEKGIIAFTLVLPELKRRLLELAGEYKVPAVDLLGPMLEAIATVTGKSPRLEPGLIRRLDEDYFRKMEAIEFAVKYDNGKDPRGLLYADLILIGVSRTSKTPVCMYLAHKRIRAANLALVPEVPLPEELLAVPRERIIGLTISADKLYQIRQERLKTMGFSGPADYATLTRIKQELAYAEEVMHRLGCPVIDVTNKAVEDTAIKILQIYNRREKDGR</sequence>
<dbReference type="STRING" id="698762.SAMN00808754_0769"/>